<organism evidence="3 4">
    <name type="scientific">Calocera cornea HHB12733</name>
    <dbReference type="NCBI Taxonomy" id="1353952"/>
    <lineage>
        <taxon>Eukaryota</taxon>
        <taxon>Fungi</taxon>
        <taxon>Dikarya</taxon>
        <taxon>Basidiomycota</taxon>
        <taxon>Agaricomycotina</taxon>
        <taxon>Dacrymycetes</taxon>
        <taxon>Dacrymycetales</taxon>
        <taxon>Dacrymycetaceae</taxon>
        <taxon>Calocera</taxon>
    </lineage>
</organism>
<evidence type="ECO:0000259" key="2">
    <source>
        <dbReference type="Pfam" id="PF20151"/>
    </source>
</evidence>
<dbReference type="STRING" id="1353952.A0A165IBE8"/>
<evidence type="ECO:0000313" key="3">
    <source>
        <dbReference type="EMBL" id="KZT60358.1"/>
    </source>
</evidence>
<proteinExistence type="predicted"/>
<keyword evidence="1" id="KW-1133">Transmembrane helix</keyword>
<sequence length="265" mass="29152">MDPVAAAEQQLQGVYLGVASVVLTSYDAIILLGDDINLVWSQPWGWATLLFLCNRVGIIIQTWVNFIPSFFKDLDSGNCWRLALFEIWIAPCQLIIIEAILLMRVITMYNNRMVTALLLILYLFCSLASLLVVGFTLRAASLSPPLPNIRCGVVMGDFSFYWASWVPAVVMETTLFVLTAAKTYRGAILAEKTAPLMVLLFRDGVLYYAACQSSQPPSGTASGPGVVRRACCLCLFRHVLASVLELAQSGTRTQAKARNSYGQPN</sequence>
<keyword evidence="1" id="KW-0812">Transmembrane</keyword>
<dbReference type="Pfam" id="PF20151">
    <property type="entry name" value="DUF6533"/>
    <property type="match status" value="1"/>
</dbReference>
<keyword evidence="1" id="KW-0472">Membrane</keyword>
<dbReference type="InterPro" id="IPR045340">
    <property type="entry name" value="DUF6533"/>
</dbReference>
<accession>A0A165IBE8</accession>
<feature type="transmembrane region" description="Helical" evidence="1">
    <location>
        <begin position="44"/>
        <end position="67"/>
    </location>
</feature>
<keyword evidence="4" id="KW-1185">Reference proteome</keyword>
<name>A0A165IBE8_9BASI</name>
<feature type="transmembrane region" description="Helical" evidence="1">
    <location>
        <begin position="118"/>
        <end position="140"/>
    </location>
</feature>
<evidence type="ECO:0000256" key="1">
    <source>
        <dbReference type="SAM" id="Phobius"/>
    </source>
</evidence>
<feature type="transmembrane region" description="Helical" evidence="1">
    <location>
        <begin position="160"/>
        <end position="181"/>
    </location>
</feature>
<feature type="transmembrane region" description="Helical" evidence="1">
    <location>
        <begin position="87"/>
        <end position="106"/>
    </location>
</feature>
<dbReference type="Proteomes" id="UP000076842">
    <property type="component" value="Unassembled WGS sequence"/>
</dbReference>
<dbReference type="OrthoDB" id="3349377at2759"/>
<dbReference type="InParanoid" id="A0A165IBE8"/>
<feature type="domain" description="DUF6533" evidence="2">
    <location>
        <begin position="15"/>
        <end position="60"/>
    </location>
</feature>
<dbReference type="EMBL" id="KV423931">
    <property type="protein sequence ID" value="KZT60358.1"/>
    <property type="molecule type" value="Genomic_DNA"/>
</dbReference>
<protein>
    <recommendedName>
        <fullName evidence="2">DUF6533 domain-containing protein</fullName>
    </recommendedName>
</protein>
<gene>
    <name evidence="3" type="ORF">CALCODRAFT_114858</name>
</gene>
<evidence type="ECO:0000313" key="4">
    <source>
        <dbReference type="Proteomes" id="UP000076842"/>
    </source>
</evidence>
<reference evidence="3 4" key="1">
    <citation type="journal article" date="2016" name="Mol. Biol. Evol.">
        <title>Comparative Genomics of Early-Diverging Mushroom-Forming Fungi Provides Insights into the Origins of Lignocellulose Decay Capabilities.</title>
        <authorList>
            <person name="Nagy L.G."/>
            <person name="Riley R."/>
            <person name="Tritt A."/>
            <person name="Adam C."/>
            <person name="Daum C."/>
            <person name="Floudas D."/>
            <person name="Sun H."/>
            <person name="Yadav J.S."/>
            <person name="Pangilinan J."/>
            <person name="Larsson K.H."/>
            <person name="Matsuura K."/>
            <person name="Barry K."/>
            <person name="Labutti K."/>
            <person name="Kuo R."/>
            <person name="Ohm R.A."/>
            <person name="Bhattacharya S.S."/>
            <person name="Shirouzu T."/>
            <person name="Yoshinaga Y."/>
            <person name="Martin F.M."/>
            <person name="Grigoriev I.V."/>
            <person name="Hibbett D.S."/>
        </authorList>
    </citation>
    <scope>NUCLEOTIDE SEQUENCE [LARGE SCALE GENOMIC DNA]</scope>
    <source>
        <strain evidence="3 4">HHB12733</strain>
    </source>
</reference>
<feature type="transmembrane region" description="Helical" evidence="1">
    <location>
        <begin position="12"/>
        <end position="32"/>
    </location>
</feature>
<dbReference type="AlphaFoldDB" id="A0A165IBE8"/>